<dbReference type="AlphaFoldDB" id="A0A843YPS5"/>
<evidence type="ECO:0000313" key="10">
    <source>
        <dbReference type="Proteomes" id="UP000451565"/>
    </source>
</evidence>
<feature type="transmembrane region" description="Helical" evidence="7">
    <location>
        <begin position="376"/>
        <end position="396"/>
    </location>
</feature>
<keyword evidence="10" id="KW-1185">Reference proteome</keyword>
<keyword evidence="4 7" id="KW-0812">Transmembrane</keyword>
<dbReference type="Gene3D" id="1.20.1250.20">
    <property type="entry name" value="MFS general substrate transporter like domains"/>
    <property type="match status" value="2"/>
</dbReference>
<keyword evidence="3" id="KW-1003">Cell membrane</keyword>
<feature type="transmembrane region" description="Helical" evidence="7">
    <location>
        <begin position="286"/>
        <end position="306"/>
    </location>
</feature>
<dbReference type="InterPro" id="IPR001958">
    <property type="entry name" value="Tet-R_TetA/multi-R_MdtG-like"/>
</dbReference>
<evidence type="ECO:0000259" key="8">
    <source>
        <dbReference type="PROSITE" id="PS50850"/>
    </source>
</evidence>
<keyword evidence="6 7" id="KW-0472">Membrane</keyword>
<sequence>MDQLHWKRNLAVCFFGSFINIVAMTLLLPFLPLYVEQLGVTDHAAIVQWSGIAYGATFFAAALVAPLWGRVSDRYGCKPNLIRASAGMVVSMCLIGMAQNIWQLVALRLLVGLAGGYTSGAYILVATQTPKEKSGWALGMLSSGIMAGSLIGPLIGGLLPGLVGIRDTFFLASACIFLNLLATSFLIREKKKPAQSAQAAKAAPADVSLWSTAYAPKLVFSMFATAALLMVANMSIEPIITVYVQQLLTDASKVTLISGIVMSAAALGSVLSASHLGKLADRIGGLNVVVLCLTVAACLLIPQAFVTQAWQLILLRFFMGLSLGGLLPSLVALIRHNVPSQIVGRALGYSTASQYAGQVIGPLMGGFVGGHFSMRAVFIITSVMLFCAAGYNKFLLGATRTEAMK</sequence>
<dbReference type="GO" id="GO:0022857">
    <property type="term" value="F:transmembrane transporter activity"/>
    <property type="evidence" value="ECO:0007669"/>
    <property type="project" value="InterPro"/>
</dbReference>
<feature type="transmembrane region" description="Helical" evidence="7">
    <location>
        <begin position="46"/>
        <end position="69"/>
    </location>
</feature>
<dbReference type="PANTHER" id="PTHR43414:SF6">
    <property type="entry name" value="MULTIDRUG RESISTANCE PROTEIN MDTG"/>
    <property type="match status" value="1"/>
</dbReference>
<feature type="transmembrane region" description="Helical" evidence="7">
    <location>
        <begin position="169"/>
        <end position="187"/>
    </location>
</feature>
<feature type="transmembrane region" description="Helical" evidence="7">
    <location>
        <begin position="105"/>
        <end position="125"/>
    </location>
</feature>
<evidence type="ECO:0000256" key="2">
    <source>
        <dbReference type="ARBA" id="ARBA00022448"/>
    </source>
</evidence>
<name>A0A843YPS5_9BURK</name>
<dbReference type="InterPro" id="IPR020846">
    <property type="entry name" value="MFS_dom"/>
</dbReference>
<feature type="transmembrane region" description="Helical" evidence="7">
    <location>
        <begin position="218"/>
        <end position="236"/>
    </location>
</feature>
<evidence type="ECO:0000256" key="3">
    <source>
        <dbReference type="ARBA" id="ARBA00022475"/>
    </source>
</evidence>
<dbReference type="RefSeq" id="WP_153235387.1">
    <property type="nucleotide sequence ID" value="NZ_WINI01000007.1"/>
</dbReference>
<dbReference type="SUPFAM" id="SSF103473">
    <property type="entry name" value="MFS general substrate transporter"/>
    <property type="match status" value="1"/>
</dbReference>
<dbReference type="PROSITE" id="PS50850">
    <property type="entry name" value="MFS"/>
    <property type="match status" value="1"/>
</dbReference>
<feature type="domain" description="Major facilitator superfamily (MFS) profile" evidence="8">
    <location>
        <begin position="9"/>
        <end position="400"/>
    </location>
</feature>
<dbReference type="InterPro" id="IPR036259">
    <property type="entry name" value="MFS_trans_sf"/>
</dbReference>
<comment type="subcellular location">
    <subcellularLocation>
        <location evidence="1">Cell membrane</location>
        <topology evidence="1">Multi-pass membrane protein</topology>
    </subcellularLocation>
</comment>
<keyword evidence="2" id="KW-0813">Transport</keyword>
<feature type="transmembrane region" description="Helical" evidence="7">
    <location>
        <begin position="256"/>
        <end position="274"/>
    </location>
</feature>
<evidence type="ECO:0000256" key="5">
    <source>
        <dbReference type="ARBA" id="ARBA00022989"/>
    </source>
</evidence>
<reference evidence="9 10" key="1">
    <citation type="submission" date="2019-10" db="EMBL/GenBank/DDBJ databases">
        <title>Glaciimonas soli sp. nov., a psychrophilic bacterium isolated from the forest soil of a high elevation mountain in Taiwan.</title>
        <authorList>
            <person name="Wang L.-T."/>
            <person name="Shieh W.Y."/>
        </authorList>
    </citation>
    <scope>NUCLEOTIDE SEQUENCE [LARGE SCALE GENOMIC DNA]</scope>
    <source>
        <strain evidence="9 10">GS1</strain>
    </source>
</reference>
<feature type="transmembrane region" description="Helical" evidence="7">
    <location>
        <begin position="81"/>
        <end position="99"/>
    </location>
</feature>
<evidence type="ECO:0000256" key="1">
    <source>
        <dbReference type="ARBA" id="ARBA00004651"/>
    </source>
</evidence>
<dbReference type="EMBL" id="WINI01000007">
    <property type="protein sequence ID" value="MQR01799.1"/>
    <property type="molecule type" value="Genomic_DNA"/>
</dbReference>
<dbReference type="PANTHER" id="PTHR43414">
    <property type="entry name" value="MULTIDRUG RESISTANCE PROTEIN MDTG"/>
    <property type="match status" value="1"/>
</dbReference>
<evidence type="ECO:0000256" key="6">
    <source>
        <dbReference type="ARBA" id="ARBA00023136"/>
    </source>
</evidence>
<evidence type="ECO:0000256" key="7">
    <source>
        <dbReference type="SAM" id="Phobius"/>
    </source>
</evidence>
<dbReference type="Proteomes" id="UP000451565">
    <property type="component" value="Unassembled WGS sequence"/>
</dbReference>
<proteinExistence type="predicted"/>
<protein>
    <submittedName>
        <fullName evidence="9">MFS transporter</fullName>
    </submittedName>
</protein>
<feature type="transmembrane region" description="Helical" evidence="7">
    <location>
        <begin position="137"/>
        <end position="163"/>
    </location>
</feature>
<accession>A0A843YPS5</accession>
<dbReference type="GO" id="GO:0005886">
    <property type="term" value="C:plasma membrane"/>
    <property type="evidence" value="ECO:0007669"/>
    <property type="project" value="UniProtKB-SubCell"/>
</dbReference>
<keyword evidence="5 7" id="KW-1133">Transmembrane helix</keyword>
<dbReference type="OrthoDB" id="65739at2"/>
<feature type="transmembrane region" description="Helical" evidence="7">
    <location>
        <begin position="312"/>
        <end position="334"/>
    </location>
</feature>
<dbReference type="PRINTS" id="PR01035">
    <property type="entry name" value="TCRTETA"/>
</dbReference>
<comment type="caution">
    <text evidence="9">The sequence shown here is derived from an EMBL/GenBank/DDBJ whole genome shotgun (WGS) entry which is preliminary data.</text>
</comment>
<evidence type="ECO:0000256" key="4">
    <source>
        <dbReference type="ARBA" id="ARBA00022692"/>
    </source>
</evidence>
<evidence type="ECO:0000313" key="9">
    <source>
        <dbReference type="EMBL" id="MQR01799.1"/>
    </source>
</evidence>
<dbReference type="InterPro" id="IPR011701">
    <property type="entry name" value="MFS"/>
</dbReference>
<dbReference type="Pfam" id="PF07690">
    <property type="entry name" value="MFS_1"/>
    <property type="match status" value="1"/>
</dbReference>
<feature type="transmembrane region" description="Helical" evidence="7">
    <location>
        <begin position="346"/>
        <end position="364"/>
    </location>
</feature>
<gene>
    <name evidence="9" type="ORF">GEV47_14055</name>
</gene>
<organism evidence="9 10">
    <name type="scientific">Glaciimonas soli</name>
    <dbReference type="NCBI Taxonomy" id="2590999"/>
    <lineage>
        <taxon>Bacteria</taxon>
        <taxon>Pseudomonadati</taxon>
        <taxon>Pseudomonadota</taxon>
        <taxon>Betaproteobacteria</taxon>
        <taxon>Burkholderiales</taxon>
        <taxon>Oxalobacteraceae</taxon>
        <taxon>Glaciimonas</taxon>
    </lineage>
</organism>
<feature type="transmembrane region" description="Helical" evidence="7">
    <location>
        <begin position="12"/>
        <end position="34"/>
    </location>
</feature>